<proteinExistence type="predicted"/>
<protein>
    <submittedName>
        <fullName evidence="1">Uncharacterized protein</fullName>
    </submittedName>
</protein>
<accession>A0A0A9HP14</accession>
<organism evidence="1">
    <name type="scientific">Arundo donax</name>
    <name type="common">Giant reed</name>
    <name type="synonym">Donax arundinaceus</name>
    <dbReference type="NCBI Taxonomy" id="35708"/>
    <lineage>
        <taxon>Eukaryota</taxon>
        <taxon>Viridiplantae</taxon>
        <taxon>Streptophyta</taxon>
        <taxon>Embryophyta</taxon>
        <taxon>Tracheophyta</taxon>
        <taxon>Spermatophyta</taxon>
        <taxon>Magnoliopsida</taxon>
        <taxon>Liliopsida</taxon>
        <taxon>Poales</taxon>
        <taxon>Poaceae</taxon>
        <taxon>PACMAD clade</taxon>
        <taxon>Arundinoideae</taxon>
        <taxon>Arundineae</taxon>
        <taxon>Arundo</taxon>
    </lineage>
</organism>
<sequence length="22" mass="2416">MKIQTSILLKSIVTLIGTKTVK</sequence>
<dbReference type="EMBL" id="GBRH01163273">
    <property type="protein sequence ID" value="JAE34623.1"/>
    <property type="molecule type" value="Transcribed_RNA"/>
</dbReference>
<reference evidence="1" key="2">
    <citation type="journal article" date="2015" name="Data Brief">
        <title>Shoot transcriptome of the giant reed, Arundo donax.</title>
        <authorList>
            <person name="Barrero R.A."/>
            <person name="Guerrero F.D."/>
            <person name="Moolhuijzen P."/>
            <person name="Goolsby J.A."/>
            <person name="Tidwell J."/>
            <person name="Bellgard S.E."/>
            <person name="Bellgard M.I."/>
        </authorList>
    </citation>
    <scope>NUCLEOTIDE SEQUENCE</scope>
    <source>
        <tissue evidence="1">Shoot tissue taken approximately 20 cm above the soil surface</tissue>
    </source>
</reference>
<reference evidence="1" key="1">
    <citation type="submission" date="2014-09" db="EMBL/GenBank/DDBJ databases">
        <authorList>
            <person name="Magalhaes I.L.F."/>
            <person name="Oliveira U."/>
            <person name="Santos F.R."/>
            <person name="Vidigal T.H.D.A."/>
            <person name="Brescovit A.D."/>
            <person name="Santos A.J."/>
        </authorList>
    </citation>
    <scope>NUCLEOTIDE SEQUENCE</scope>
    <source>
        <tissue evidence="1">Shoot tissue taken approximately 20 cm above the soil surface</tissue>
    </source>
</reference>
<evidence type="ECO:0000313" key="1">
    <source>
        <dbReference type="EMBL" id="JAE34623.1"/>
    </source>
</evidence>
<name>A0A0A9HP14_ARUDO</name>
<dbReference type="AlphaFoldDB" id="A0A0A9HP14"/>